<name>A0A3N1D4T8_9ACTN</name>
<accession>A0A3N1D4T8</accession>
<organism evidence="1 2">
    <name type="scientific">Actinocorallia herbida</name>
    <dbReference type="NCBI Taxonomy" id="58109"/>
    <lineage>
        <taxon>Bacteria</taxon>
        <taxon>Bacillati</taxon>
        <taxon>Actinomycetota</taxon>
        <taxon>Actinomycetes</taxon>
        <taxon>Streptosporangiales</taxon>
        <taxon>Thermomonosporaceae</taxon>
        <taxon>Actinocorallia</taxon>
    </lineage>
</organism>
<dbReference type="EMBL" id="RJKE01000001">
    <property type="protein sequence ID" value="ROO88466.1"/>
    <property type="molecule type" value="Genomic_DNA"/>
</dbReference>
<sequence>MCTCLLSFDPDSPVPVLAVGVRDEYTDRAWDMPAAHWPDRPGLVGGRDRQAGGTWLAVNPAAHRLGVVLNGCGVDAPAEGRLSRGDLPLRAAEHGDLGALDLARFDPFHLVCAEPDKIRLWTWTGLDLTDRWLDPGTHLVVNTGLDATCPGPSQIPEAALDGIRARLAHFRPLLASTPRPDPSGDASTAAAWGPWLPLAEGDALSTSDPRALLHRHTTDEGRVFGTTSVSLVALSHEGLRYDFTALPGDPTAWTRVLPA</sequence>
<evidence type="ECO:0000313" key="2">
    <source>
        <dbReference type="Proteomes" id="UP000272400"/>
    </source>
</evidence>
<keyword evidence="2" id="KW-1185">Reference proteome</keyword>
<dbReference type="AlphaFoldDB" id="A0A3N1D4T8"/>
<proteinExistence type="predicted"/>
<dbReference type="RefSeq" id="WP_123667700.1">
    <property type="nucleotide sequence ID" value="NZ_RJKE01000001.1"/>
</dbReference>
<protein>
    <submittedName>
        <fullName evidence="1">Uncharacterized protein with NRDE domain</fullName>
    </submittedName>
</protein>
<dbReference type="OrthoDB" id="4380123at2"/>
<evidence type="ECO:0000313" key="1">
    <source>
        <dbReference type="EMBL" id="ROO88466.1"/>
    </source>
</evidence>
<gene>
    <name evidence="1" type="ORF">EDD29_6135</name>
</gene>
<dbReference type="Proteomes" id="UP000272400">
    <property type="component" value="Unassembled WGS sequence"/>
</dbReference>
<dbReference type="Pfam" id="PF05742">
    <property type="entry name" value="TANGO2"/>
    <property type="match status" value="1"/>
</dbReference>
<reference evidence="1 2" key="1">
    <citation type="submission" date="2018-11" db="EMBL/GenBank/DDBJ databases">
        <title>Sequencing the genomes of 1000 actinobacteria strains.</title>
        <authorList>
            <person name="Klenk H.-P."/>
        </authorList>
    </citation>
    <scope>NUCLEOTIDE SEQUENCE [LARGE SCALE GENOMIC DNA]</scope>
    <source>
        <strain evidence="1 2">DSM 44254</strain>
    </source>
</reference>
<dbReference type="PANTHER" id="PTHR17985">
    <property type="entry name" value="SER/THR-RICH PROTEIN T10 IN DGCR REGION"/>
    <property type="match status" value="1"/>
</dbReference>
<comment type="caution">
    <text evidence="1">The sequence shown here is derived from an EMBL/GenBank/DDBJ whole genome shotgun (WGS) entry which is preliminary data.</text>
</comment>
<dbReference type="InterPro" id="IPR008551">
    <property type="entry name" value="TANGO2"/>
</dbReference>
<dbReference type="PANTHER" id="PTHR17985:SF8">
    <property type="entry name" value="TRANSPORT AND GOLGI ORGANIZATION PROTEIN 2 HOMOLOG"/>
    <property type="match status" value="1"/>
</dbReference>